<keyword evidence="2" id="KW-1185">Reference proteome</keyword>
<name>A0ABR2ENR7_9ROSI</name>
<comment type="caution">
    <text evidence="1">The sequence shown here is derived from an EMBL/GenBank/DDBJ whole genome shotgun (WGS) entry which is preliminary data.</text>
</comment>
<evidence type="ECO:0000313" key="1">
    <source>
        <dbReference type="EMBL" id="KAK8563652.1"/>
    </source>
</evidence>
<evidence type="ECO:0008006" key="3">
    <source>
        <dbReference type="Google" id="ProtNLM"/>
    </source>
</evidence>
<accession>A0ABR2ENR7</accession>
<protein>
    <recommendedName>
        <fullName evidence="3">RNase H type-1 domain-containing protein</fullName>
    </recommendedName>
</protein>
<gene>
    <name evidence="1" type="ORF">V6N12_035795</name>
</gene>
<dbReference type="EMBL" id="JBBPBM010000011">
    <property type="protein sequence ID" value="KAK8563652.1"/>
    <property type="molecule type" value="Genomic_DNA"/>
</dbReference>
<dbReference type="Proteomes" id="UP001472677">
    <property type="component" value="Unassembled WGS sequence"/>
</dbReference>
<proteinExistence type="predicted"/>
<organism evidence="1 2">
    <name type="scientific">Hibiscus sabdariffa</name>
    <name type="common">roselle</name>
    <dbReference type="NCBI Taxonomy" id="183260"/>
    <lineage>
        <taxon>Eukaryota</taxon>
        <taxon>Viridiplantae</taxon>
        <taxon>Streptophyta</taxon>
        <taxon>Embryophyta</taxon>
        <taxon>Tracheophyta</taxon>
        <taxon>Spermatophyta</taxon>
        <taxon>Magnoliopsida</taxon>
        <taxon>eudicotyledons</taxon>
        <taxon>Gunneridae</taxon>
        <taxon>Pentapetalae</taxon>
        <taxon>rosids</taxon>
        <taxon>malvids</taxon>
        <taxon>Malvales</taxon>
        <taxon>Malvaceae</taxon>
        <taxon>Malvoideae</taxon>
        <taxon>Hibiscus</taxon>
    </lineage>
</organism>
<sequence length="140" mass="15784">MSIGILELPVLLYEPSLHQEKLIGILELSSLVWLLNHHATCSHVNNLLVEEILEFLSRERKVKTSYVRCSLNEVADTLAALSRGQPIGEISFVEPPLQLILQLIKEQQYVSPLIQHPSILNWEMHGVRTSCAIQRKDPGG</sequence>
<reference evidence="1 2" key="1">
    <citation type="journal article" date="2024" name="G3 (Bethesda)">
        <title>Genome assembly of Hibiscus sabdariffa L. provides insights into metabolisms of medicinal natural products.</title>
        <authorList>
            <person name="Kim T."/>
        </authorList>
    </citation>
    <scope>NUCLEOTIDE SEQUENCE [LARGE SCALE GENOMIC DNA]</scope>
    <source>
        <strain evidence="1">TK-2024</strain>
        <tissue evidence="1">Old leaves</tissue>
    </source>
</reference>
<evidence type="ECO:0000313" key="2">
    <source>
        <dbReference type="Proteomes" id="UP001472677"/>
    </source>
</evidence>